<dbReference type="OrthoDB" id="428577at2759"/>
<feature type="domain" description="Ubiquitin-like" evidence="1">
    <location>
        <begin position="275"/>
        <end position="344"/>
    </location>
</feature>
<dbReference type="KEGG" id="fcy:FRACYDRAFT_156996"/>
<accession>A0A1E7FFF4</accession>
<feature type="domain" description="Ubiquitin-like" evidence="1">
    <location>
        <begin position="133"/>
        <end position="201"/>
    </location>
</feature>
<feature type="domain" description="Ubiquitin-like" evidence="1">
    <location>
        <begin position="347"/>
        <end position="415"/>
    </location>
</feature>
<dbReference type="SUPFAM" id="SSF54236">
    <property type="entry name" value="Ubiquitin-like"/>
    <property type="match status" value="6"/>
</dbReference>
<evidence type="ECO:0000313" key="3">
    <source>
        <dbReference type="Proteomes" id="UP000095751"/>
    </source>
</evidence>
<dbReference type="Pfam" id="PF00240">
    <property type="entry name" value="ubiquitin"/>
    <property type="match status" value="6"/>
</dbReference>
<dbReference type="SMART" id="SM00213">
    <property type="entry name" value="UBQ"/>
    <property type="match status" value="6"/>
</dbReference>
<dbReference type="InterPro" id="IPR019956">
    <property type="entry name" value="Ubiquitin_dom"/>
</dbReference>
<sequence length="415" mass="47012">DVTLEDTIDDIQLRIEREHDIPIDNQRLRFVGQSLSDPDKTLKEYNIEDQSILDLDPMQINFRDPYKNVRHTLDVNPIDTIDDVKEKIFEKTGIPKKNQRLNFNRQPLLEKDDKKTLNDCGIKHDDILDLQPMEITVKAPDGRTTKLVVSPEDTIDDIKLQVNEKLAIPFVDQRPTFNGKALPDNSTLRSNNIGHGDTINLQPMEITVEAPDGRTINLVVSPDDTIDDVKRQVTKGLLIPVDDQRMSFKDNPLPDKSTLRNNNIGHGNTINLQPMVIHVIGLDGNKGTYLVDSSDKINLIKCRVNDDTGVPEAQQRLTFKGTLLDDDISTLKDNGIKHKDTLRLEPFKIHIRLPEGNTITLDVDPGNTTKDVKDMIKEREGILPKDQILSFDNTKLGDEIKLTDNNVQHDDTIDL</sequence>
<dbReference type="PROSITE" id="PS50053">
    <property type="entry name" value="UBIQUITIN_2"/>
    <property type="match status" value="6"/>
</dbReference>
<dbReference type="PANTHER" id="PTHR10666">
    <property type="entry name" value="UBIQUITIN"/>
    <property type="match status" value="1"/>
</dbReference>
<dbReference type="InParanoid" id="A0A1E7FFF4"/>
<reference evidence="2 3" key="1">
    <citation type="submission" date="2016-09" db="EMBL/GenBank/DDBJ databases">
        <title>Extensive genetic diversity and differential bi-allelic expression allows diatom success in the polar Southern Ocean.</title>
        <authorList>
            <consortium name="DOE Joint Genome Institute"/>
            <person name="Mock T."/>
            <person name="Otillar R.P."/>
            <person name="Strauss J."/>
            <person name="Dupont C."/>
            <person name="Frickenhaus S."/>
            <person name="Maumus F."/>
            <person name="Mcmullan M."/>
            <person name="Sanges R."/>
            <person name="Schmutz J."/>
            <person name="Toseland A."/>
            <person name="Valas R."/>
            <person name="Veluchamy A."/>
            <person name="Ward B.J."/>
            <person name="Allen A."/>
            <person name="Barry K."/>
            <person name="Falciatore A."/>
            <person name="Ferrante M."/>
            <person name="Fortunato A.E."/>
            <person name="Gloeckner G."/>
            <person name="Gruber A."/>
            <person name="Hipkin R."/>
            <person name="Janech M."/>
            <person name="Kroth P."/>
            <person name="Leese F."/>
            <person name="Lindquist E."/>
            <person name="Lyon B.R."/>
            <person name="Martin J."/>
            <person name="Mayer C."/>
            <person name="Parker M."/>
            <person name="Quesneville H."/>
            <person name="Raymond J."/>
            <person name="Uhlig C."/>
            <person name="Valentin K.U."/>
            <person name="Worden A.Z."/>
            <person name="Armbrust E.V."/>
            <person name="Bowler C."/>
            <person name="Green B."/>
            <person name="Moulton V."/>
            <person name="Van Oosterhout C."/>
            <person name="Grigoriev I."/>
        </authorList>
    </citation>
    <scope>NUCLEOTIDE SEQUENCE [LARGE SCALE GENOMIC DNA]</scope>
    <source>
        <strain evidence="2 3">CCMP1102</strain>
    </source>
</reference>
<proteinExistence type="predicted"/>
<feature type="domain" description="Ubiquitin-like" evidence="1">
    <location>
        <begin position="204"/>
        <end position="272"/>
    </location>
</feature>
<protein>
    <recommendedName>
        <fullName evidence="1">Ubiquitin-like domain-containing protein</fullName>
    </recommendedName>
</protein>
<dbReference type="InterPro" id="IPR000626">
    <property type="entry name" value="Ubiquitin-like_dom"/>
</dbReference>
<feature type="domain" description="Ubiquitin-like" evidence="1">
    <location>
        <begin position="58"/>
        <end position="130"/>
    </location>
</feature>
<keyword evidence="3" id="KW-1185">Reference proteome</keyword>
<feature type="domain" description="Ubiquitin-like" evidence="1">
    <location>
        <begin position="1"/>
        <end position="55"/>
    </location>
</feature>
<dbReference type="InterPro" id="IPR050158">
    <property type="entry name" value="Ubiquitin_ubiquitin-like"/>
</dbReference>
<dbReference type="PRINTS" id="PR00348">
    <property type="entry name" value="UBIQUITIN"/>
</dbReference>
<dbReference type="Gene3D" id="3.10.20.90">
    <property type="entry name" value="Phosphatidylinositol 3-kinase Catalytic Subunit, Chain A, domain 1"/>
    <property type="match status" value="6"/>
</dbReference>
<organism evidence="2 3">
    <name type="scientific">Fragilariopsis cylindrus CCMP1102</name>
    <dbReference type="NCBI Taxonomy" id="635003"/>
    <lineage>
        <taxon>Eukaryota</taxon>
        <taxon>Sar</taxon>
        <taxon>Stramenopiles</taxon>
        <taxon>Ochrophyta</taxon>
        <taxon>Bacillariophyta</taxon>
        <taxon>Bacillariophyceae</taxon>
        <taxon>Bacillariophycidae</taxon>
        <taxon>Bacillariales</taxon>
        <taxon>Bacillariaceae</taxon>
        <taxon>Fragilariopsis</taxon>
    </lineage>
</organism>
<evidence type="ECO:0000259" key="1">
    <source>
        <dbReference type="PROSITE" id="PS50053"/>
    </source>
</evidence>
<dbReference type="EMBL" id="KV784358">
    <property type="protein sequence ID" value="OEU16909.1"/>
    <property type="molecule type" value="Genomic_DNA"/>
</dbReference>
<name>A0A1E7FFF4_9STRA</name>
<feature type="non-terminal residue" evidence="2">
    <location>
        <position position="415"/>
    </location>
</feature>
<dbReference type="Proteomes" id="UP000095751">
    <property type="component" value="Unassembled WGS sequence"/>
</dbReference>
<feature type="non-terminal residue" evidence="2">
    <location>
        <position position="1"/>
    </location>
</feature>
<dbReference type="AlphaFoldDB" id="A0A1E7FFF4"/>
<gene>
    <name evidence="2" type="ORF">FRACYDRAFT_156996</name>
</gene>
<dbReference type="InterPro" id="IPR029071">
    <property type="entry name" value="Ubiquitin-like_domsf"/>
</dbReference>
<dbReference type="CDD" id="cd17039">
    <property type="entry name" value="Ubl_ubiquitin_like"/>
    <property type="match status" value="4"/>
</dbReference>
<evidence type="ECO:0000313" key="2">
    <source>
        <dbReference type="EMBL" id="OEU16909.1"/>
    </source>
</evidence>